<dbReference type="RefSeq" id="WP_135354876.1">
    <property type="nucleotide sequence ID" value="NZ_AP025028.1"/>
</dbReference>
<name>A0ABN6KDG0_9LEPT</name>
<proteinExistence type="predicted"/>
<evidence type="ECO:0000313" key="3">
    <source>
        <dbReference type="Proteomes" id="UP000245263"/>
    </source>
</evidence>
<dbReference type="EMBL" id="AP025028">
    <property type="protein sequence ID" value="BDA77661.1"/>
    <property type="molecule type" value="Genomic_DNA"/>
</dbReference>
<keyword evidence="1" id="KW-0732">Signal</keyword>
<evidence type="ECO:0008006" key="4">
    <source>
        <dbReference type="Google" id="ProtNLM"/>
    </source>
</evidence>
<feature type="chain" id="PRO_5045708769" description="Lipoprotein" evidence="1">
    <location>
        <begin position="24"/>
        <end position="199"/>
    </location>
</feature>
<sequence length="199" mass="23166">MSINKLQYSMLFFMLFCSNVITAEQILTEDKKTFCRYINASNVIYKSNQEKITYKVPIYPGKGRDITYEELESQSTSPPNHYLLNNICYNTKQGKELELLNDILKFYQKQMNADLDIKKPTAIVTEDNEYILFFDFSFQKNPAYLTFTLTNSNSAYYSAGRLDPKRLKFKKGPSVIYLGISLESESDYKICLRDKSCEI</sequence>
<accession>A0ABN6KDG0</accession>
<gene>
    <name evidence="2" type="ORF">LPTSP3_g05910</name>
</gene>
<evidence type="ECO:0000313" key="2">
    <source>
        <dbReference type="EMBL" id="BDA77661.1"/>
    </source>
</evidence>
<dbReference type="Proteomes" id="UP000245263">
    <property type="component" value="Chromosome 1"/>
</dbReference>
<evidence type="ECO:0000256" key="1">
    <source>
        <dbReference type="SAM" id="SignalP"/>
    </source>
</evidence>
<feature type="signal peptide" evidence="1">
    <location>
        <begin position="1"/>
        <end position="23"/>
    </location>
</feature>
<protein>
    <recommendedName>
        <fullName evidence="4">Lipoprotein</fullName>
    </recommendedName>
</protein>
<organism evidence="2 3">
    <name type="scientific">Leptospira kobayashii</name>
    <dbReference type="NCBI Taxonomy" id="1917830"/>
    <lineage>
        <taxon>Bacteria</taxon>
        <taxon>Pseudomonadati</taxon>
        <taxon>Spirochaetota</taxon>
        <taxon>Spirochaetia</taxon>
        <taxon>Leptospirales</taxon>
        <taxon>Leptospiraceae</taxon>
        <taxon>Leptospira</taxon>
    </lineage>
</organism>
<reference evidence="2 3" key="1">
    <citation type="submission" date="2021-08" db="EMBL/GenBank/DDBJ databases">
        <title>Complete genome sequence of Leptospira kobayashii strain E30.</title>
        <authorList>
            <person name="Nakao R."/>
            <person name="Nakamura S."/>
            <person name="Masuzawa T."/>
            <person name="Koizumi N."/>
        </authorList>
    </citation>
    <scope>NUCLEOTIDE SEQUENCE [LARGE SCALE GENOMIC DNA]</scope>
    <source>
        <strain evidence="2 3">E30</strain>
    </source>
</reference>
<keyword evidence="3" id="KW-1185">Reference proteome</keyword>